<dbReference type="GeneID" id="23616657"/>
<organism evidence="1 2">
    <name type="scientific">Auxenochlorella protothecoides</name>
    <name type="common">Green microalga</name>
    <name type="synonym">Chlorella protothecoides</name>
    <dbReference type="NCBI Taxonomy" id="3075"/>
    <lineage>
        <taxon>Eukaryota</taxon>
        <taxon>Viridiplantae</taxon>
        <taxon>Chlorophyta</taxon>
        <taxon>core chlorophytes</taxon>
        <taxon>Trebouxiophyceae</taxon>
        <taxon>Chlorellales</taxon>
        <taxon>Chlorellaceae</taxon>
        <taxon>Auxenochlorella</taxon>
    </lineage>
</organism>
<keyword evidence="2" id="KW-1185">Reference proteome</keyword>
<dbReference type="RefSeq" id="XP_011400937.1">
    <property type="nucleotide sequence ID" value="XM_011402635.1"/>
</dbReference>
<accession>A0A087SQC6</accession>
<dbReference type="GO" id="GO:0009773">
    <property type="term" value="P:photosynthetic electron transport in photosystem I"/>
    <property type="evidence" value="ECO:0007669"/>
    <property type="project" value="InterPro"/>
</dbReference>
<dbReference type="PANTHER" id="PTHR35709:SF1">
    <property type="entry name" value="PROTEIN PROTON GRADIENT REGULATION 5, CHLOROPLASTIC"/>
    <property type="match status" value="1"/>
</dbReference>
<dbReference type="STRING" id="3075.A0A087SQC6"/>
<evidence type="ECO:0000313" key="1">
    <source>
        <dbReference type="EMBL" id="KFM27930.1"/>
    </source>
</evidence>
<dbReference type="InterPro" id="IPR037497">
    <property type="entry name" value="PGR5"/>
</dbReference>
<dbReference type="GO" id="GO:0009507">
    <property type="term" value="C:chloroplast"/>
    <property type="evidence" value="ECO:0007669"/>
    <property type="project" value="TreeGrafter"/>
</dbReference>
<dbReference type="OrthoDB" id="26525at2759"/>
<dbReference type="KEGG" id="apro:F751_5266"/>
<name>A0A087SQC6_AUXPR</name>
<gene>
    <name evidence="1" type="ORF">F751_5266</name>
</gene>
<dbReference type="eggNOG" id="ENOG502S7VD">
    <property type="taxonomic scope" value="Eukaryota"/>
</dbReference>
<dbReference type="AlphaFoldDB" id="A0A087SQC6"/>
<evidence type="ECO:0000313" key="2">
    <source>
        <dbReference type="Proteomes" id="UP000028924"/>
    </source>
</evidence>
<dbReference type="GO" id="GO:0009644">
    <property type="term" value="P:response to high light intensity"/>
    <property type="evidence" value="ECO:0007669"/>
    <property type="project" value="InterPro"/>
</dbReference>
<proteinExistence type="predicted"/>
<reference evidence="1 2" key="1">
    <citation type="journal article" date="2014" name="BMC Genomics">
        <title>Oil accumulation mechanisms of the oleaginous microalga Chlorella protothecoides revealed through its genome, transcriptomes, and proteomes.</title>
        <authorList>
            <person name="Gao C."/>
            <person name="Wang Y."/>
            <person name="Shen Y."/>
            <person name="Yan D."/>
            <person name="He X."/>
            <person name="Dai J."/>
            <person name="Wu Q."/>
        </authorList>
    </citation>
    <scope>NUCLEOTIDE SEQUENCE [LARGE SCALE GENOMIC DNA]</scope>
    <source>
        <strain evidence="1 2">0710</strain>
    </source>
</reference>
<dbReference type="PANTHER" id="PTHR35709">
    <property type="entry name" value="PROTEIN PROTON GRADIENT REGULATION 5, CHLOROPLASTIC"/>
    <property type="match status" value="1"/>
</dbReference>
<dbReference type="GO" id="GO:0009055">
    <property type="term" value="F:electron transfer activity"/>
    <property type="evidence" value="ECO:0007669"/>
    <property type="project" value="TreeGrafter"/>
</dbReference>
<dbReference type="Proteomes" id="UP000028924">
    <property type="component" value="Unassembled WGS sequence"/>
</dbReference>
<dbReference type="EMBL" id="KL662159">
    <property type="protein sequence ID" value="KFM27930.1"/>
    <property type="molecule type" value="Genomic_DNA"/>
</dbReference>
<sequence length="72" mass="7792">GNKATTGPFAPIVRIVRDRLGTKKFNQLRGKAISLHSQVIKGFCQKIGVSNSQSQGLIRLAKKNGEKLGFLA</sequence>
<feature type="non-terminal residue" evidence="1">
    <location>
        <position position="1"/>
    </location>
</feature>
<protein>
    <submittedName>
        <fullName evidence="1">Protein PROTON GRADIENT REGULATION 5, chloroplastic</fullName>
    </submittedName>
</protein>